<keyword evidence="3" id="KW-0804">Transcription</keyword>
<keyword evidence="2" id="KW-0238">DNA-binding</keyword>
<dbReference type="STRING" id="926550.CLDAP_19910"/>
<sequence>MTLAHRHNDIELNFLLAGEVIYIYRDQKVRLTPGRLAIFWAAIPHQLIERPPLCDFCIFTLPLELFLSWKLPPRFVHTVLNGDVIVDCDPTSASIDSLMFSRWHIDLSANPDSIVVLKELEARLWRLAWQHSASPDGQHQEPSNVAERMAQYIISNYQTLLSVKEVADAVGLHPNYAMNCFKRTFNMTIWEYTLQYRVAQAQRLLATSDTSVLDVALQSGFRSLSSFYAAFQRFTGKTPTDVRRGEKKSLKVT</sequence>
<gene>
    <name evidence="5" type="ordered locus">CLDAP_19910</name>
</gene>
<feature type="domain" description="HTH araC/xylS-type" evidence="4">
    <location>
        <begin position="147"/>
        <end position="245"/>
    </location>
</feature>
<organism evidence="5 6">
    <name type="scientific">Caldilinea aerophila (strain DSM 14535 / JCM 11387 / NBRC 104270 / STL-6-O1)</name>
    <dbReference type="NCBI Taxonomy" id="926550"/>
    <lineage>
        <taxon>Bacteria</taxon>
        <taxon>Bacillati</taxon>
        <taxon>Chloroflexota</taxon>
        <taxon>Caldilineae</taxon>
        <taxon>Caldilineales</taxon>
        <taxon>Caldilineaceae</taxon>
        <taxon>Caldilinea</taxon>
    </lineage>
</organism>
<dbReference type="PANTHER" id="PTHR43280">
    <property type="entry name" value="ARAC-FAMILY TRANSCRIPTIONAL REGULATOR"/>
    <property type="match status" value="1"/>
</dbReference>
<protein>
    <submittedName>
        <fullName evidence="5">Putative AraC family transcriptional regulator</fullName>
    </submittedName>
</protein>
<dbReference type="KEGG" id="cap:CLDAP_19910"/>
<evidence type="ECO:0000313" key="5">
    <source>
        <dbReference type="EMBL" id="BAM00031.1"/>
    </source>
</evidence>
<dbReference type="Gene3D" id="1.10.10.60">
    <property type="entry name" value="Homeodomain-like"/>
    <property type="match status" value="2"/>
</dbReference>
<evidence type="ECO:0000256" key="1">
    <source>
        <dbReference type="ARBA" id="ARBA00023015"/>
    </source>
</evidence>
<dbReference type="InterPro" id="IPR009057">
    <property type="entry name" value="Homeodomain-like_sf"/>
</dbReference>
<evidence type="ECO:0000259" key="4">
    <source>
        <dbReference type="PROSITE" id="PS01124"/>
    </source>
</evidence>
<dbReference type="SUPFAM" id="SSF51182">
    <property type="entry name" value="RmlC-like cupins"/>
    <property type="match status" value="1"/>
</dbReference>
<reference evidence="5 6" key="1">
    <citation type="submission" date="2012-02" db="EMBL/GenBank/DDBJ databases">
        <title>Complete genome sequence of Caldilinea aerophila DSM 14535 (= NBRC 102666).</title>
        <authorList>
            <person name="Oguchi A."/>
            <person name="Hosoyama A."/>
            <person name="Sekine M."/>
            <person name="Fukai R."/>
            <person name="Kato Y."/>
            <person name="Nakamura S."/>
            <person name="Hanada S."/>
            <person name="Yamazaki S."/>
            <person name="Fujita N."/>
        </authorList>
    </citation>
    <scope>NUCLEOTIDE SEQUENCE [LARGE SCALE GENOMIC DNA]</scope>
    <source>
        <strain evidence="6">DSM 14535 / JCM 11387 / NBRC 104270 / STL-6-O1</strain>
    </source>
</reference>
<dbReference type="InterPro" id="IPR011051">
    <property type="entry name" value="RmlC_Cupin_sf"/>
</dbReference>
<dbReference type="GO" id="GO:0043565">
    <property type="term" value="F:sequence-specific DNA binding"/>
    <property type="evidence" value="ECO:0007669"/>
    <property type="project" value="InterPro"/>
</dbReference>
<dbReference type="HOGENOM" id="CLU_000445_88_9_0"/>
<evidence type="ECO:0000256" key="2">
    <source>
        <dbReference type="ARBA" id="ARBA00023125"/>
    </source>
</evidence>
<dbReference type="Proteomes" id="UP000007880">
    <property type="component" value="Chromosome"/>
</dbReference>
<dbReference type="SUPFAM" id="SSF46689">
    <property type="entry name" value="Homeodomain-like"/>
    <property type="match status" value="2"/>
</dbReference>
<name>I0I443_CALAS</name>
<dbReference type="PROSITE" id="PS00041">
    <property type="entry name" value="HTH_ARAC_FAMILY_1"/>
    <property type="match status" value="1"/>
</dbReference>
<dbReference type="InterPro" id="IPR018060">
    <property type="entry name" value="HTH_AraC"/>
</dbReference>
<proteinExistence type="predicted"/>
<dbReference type="GO" id="GO:0003700">
    <property type="term" value="F:DNA-binding transcription factor activity"/>
    <property type="evidence" value="ECO:0007669"/>
    <property type="project" value="InterPro"/>
</dbReference>
<dbReference type="SMART" id="SM00342">
    <property type="entry name" value="HTH_ARAC"/>
    <property type="match status" value="1"/>
</dbReference>
<dbReference type="AlphaFoldDB" id="I0I443"/>
<dbReference type="Pfam" id="PF12833">
    <property type="entry name" value="HTH_18"/>
    <property type="match status" value="1"/>
</dbReference>
<dbReference type="PANTHER" id="PTHR43280:SF27">
    <property type="entry name" value="TRANSCRIPTIONAL REGULATOR MTLR"/>
    <property type="match status" value="1"/>
</dbReference>
<evidence type="ECO:0000256" key="3">
    <source>
        <dbReference type="ARBA" id="ARBA00023163"/>
    </source>
</evidence>
<evidence type="ECO:0000313" key="6">
    <source>
        <dbReference type="Proteomes" id="UP000007880"/>
    </source>
</evidence>
<dbReference type="eggNOG" id="COG2169">
    <property type="taxonomic scope" value="Bacteria"/>
</dbReference>
<dbReference type="EMBL" id="AP012337">
    <property type="protein sequence ID" value="BAM00031.1"/>
    <property type="molecule type" value="Genomic_DNA"/>
</dbReference>
<dbReference type="InterPro" id="IPR018062">
    <property type="entry name" value="HTH_AraC-typ_CS"/>
</dbReference>
<keyword evidence="1" id="KW-0805">Transcription regulation</keyword>
<keyword evidence="6" id="KW-1185">Reference proteome</keyword>
<accession>I0I443</accession>
<dbReference type="PROSITE" id="PS01124">
    <property type="entry name" value="HTH_ARAC_FAMILY_2"/>
    <property type="match status" value="1"/>
</dbReference>